<organism evidence="1 2">
    <name type="scientific">Bordetella ansorpii</name>
    <dbReference type="NCBI Taxonomy" id="288768"/>
    <lineage>
        <taxon>Bacteria</taxon>
        <taxon>Pseudomonadati</taxon>
        <taxon>Pseudomonadota</taxon>
        <taxon>Betaproteobacteria</taxon>
        <taxon>Burkholderiales</taxon>
        <taxon>Alcaligenaceae</taxon>
        <taxon>Bordetella</taxon>
    </lineage>
</organism>
<dbReference type="RefSeq" id="WP_066420969.1">
    <property type="nucleotide sequence ID" value="NZ_FKBS01000029.1"/>
</dbReference>
<dbReference type="OrthoDB" id="8637097at2"/>
<gene>
    <name evidence="1" type="ORF">SAMEA1982600_05214</name>
</gene>
<dbReference type="AlphaFoldDB" id="A0A157RMH4"/>
<protein>
    <submittedName>
        <fullName evidence="1">Uncharacterized protein</fullName>
    </submittedName>
</protein>
<sequence>MRKGHHRRARRQSAMLKRIPITAPLRDELAMVLHTSLRSLDTQPTTDAFNNLAGLFNTVGLALKNDRRHTAEASTINLGAGALIAVMDRVAAGESPTADESAIIRAAINTIDGLLGKLNASDLYVAMRQLEYMTEQEAEALAC</sequence>
<evidence type="ECO:0000313" key="2">
    <source>
        <dbReference type="Proteomes" id="UP000077037"/>
    </source>
</evidence>
<proteinExistence type="predicted"/>
<name>A0A157RMH4_9BORD</name>
<evidence type="ECO:0000313" key="1">
    <source>
        <dbReference type="EMBL" id="SAI59066.1"/>
    </source>
</evidence>
<dbReference type="Proteomes" id="UP000077037">
    <property type="component" value="Unassembled WGS sequence"/>
</dbReference>
<accession>A0A157RMH4</accession>
<dbReference type="EMBL" id="FKBS01000029">
    <property type="protein sequence ID" value="SAI59066.1"/>
    <property type="molecule type" value="Genomic_DNA"/>
</dbReference>
<reference evidence="1 2" key="1">
    <citation type="submission" date="2016-03" db="EMBL/GenBank/DDBJ databases">
        <authorList>
            <consortium name="Pathogen Informatics"/>
        </authorList>
    </citation>
    <scope>NUCLEOTIDE SEQUENCE [LARGE SCALE GENOMIC DNA]</scope>
    <source>
        <strain evidence="1 2">NCTC13364</strain>
    </source>
</reference>